<gene>
    <name evidence="1" type="ORF">LIPSTDRAFT_151752</name>
</gene>
<evidence type="ECO:0000313" key="2">
    <source>
        <dbReference type="Proteomes" id="UP000094385"/>
    </source>
</evidence>
<dbReference type="Proteomes" id="UP000094385">
    <property type="component" value="Unassembled WGS sequence"/>
</dbReference>
<protein>
    <submittedName>
        <fullName evidence="1">Uncharacterized protein</fullName>
    </submittedName>
</protein>
<dbReference type="AlphaFoldDB" id="A0A1E3Q0V0"/>
<reference evidence="1 2" key="1">
    <citation type="journal article" date="2016" name="Proc. Natl. Acad. Sci. U.S.A.">
        <title>Comparative genomics of biotechnologically important yeasts.</title>
        <authorList>
            <person name="Riley R."/>
            <person name="Haridas S."/>
            <person name="Wolfe K.H."/>
            <person name="Lopes M.R."/>
            <person name="Hittinger C.T."/>
            <person name="Goeker M."/>
            <person name="Salamov A.A."/>
            <person name="Wisecaver J.H."/>
            <person name="Long T.M."/>
            <person name="Calvey C.H."/>
            <person name="Aerts A.L."/>
            <person name="Barry K.W."/>
            <person name="Choi C."/>
            <person name="Clum A."/>
            <person name="Coughlan A.Y."/>
            <person name="Deshpande S."/>
            <person name="Douglass A.P."/>
            <person name="Hanson S.J."/>
            <person name="Klenk H.-P."/>
            <person name="LaButti K.M."/>
            <person name="Lapidus A."/>
            <person name="Lindquist E.A."/>
            <person name="Lipzen A.M."/>
            <person name="Meier-Kolthoff J.P."/>
            <person name="Ohm R.A."/>
            <person name="Otillar R.P."/>
            <person name="Pangilinan J.L."/>
            <person name="Peng Y."/>
            <person name="Rokas A."/>
            <person name="Rosa C.A."/>
            <person name="Scheuner C."/>
            <person name="Sibirny A.A."/>
            <person name="Slot J.C."/>
            <person name="Stielow J.B."/>
            <person name="Sun H."/>
            <person name="Kurtzman C.P."/>
            <person name="Blackwell M."/>
            <person name="Grigoriev I.V."/>
            <person name="Jeffries T.W."/>
        </authorList>
    </citation>
    <scope>NUCLEOTIDE SEQUENCE [LARGE SCALE GENOMIC DNA]</scope>
    <source>
        <strain evidence="1 2">NRRL Y-11557</strain>
    </source>
</reference>
<evidence type="ECO:0000313" key="1">
    <source>
        <dbReference type="EMBL" id="ODQ71276.1"/>
    </source>
</evidence>
<proteinExistence type="predicted"/>
<name>A0A1E3Q0V0_LIPST</name>
<accession>A0A1E3Q0V0</accession>
<dbReference type="EMBL" id="KV454298">
    <property type="protein sequence ID" value="ODQ71276.1"/>
    <property type="molecule type" value="Genomic_DNA"/>
</dbReference>
<sequence length="83" mass="9206">MNTSSLTRGAYYCKVELSKVRKFLEQFGFKCTNGCNSVSLFRRIEVLVGPLSGGTRKASACLSTGSRQIGIAKPRYLYEYLAI</sequence>
<organism evidence="1 2">
    <name type="scientific">Lipomyces starkeyi NRRL Y-11557</name>
    <dbReference type="NCBI Taxonomy" id="675824"/>
    <lineage>
        <taxon>Eukaryota</taxon>
        <taxon>Fungi</taxon>
        <taxon>Dikarya</taxon>
        <taxon>Ascomycota</taxon>
        <taxon>Saccharomycotina</taxon>
        <taxon>Lipomycetes</taxon>
        <taxon>Lipomycetales</taxon>
        <taxon>Lipomycetaceae</taxon>
        <taxon>Lipomyces</taxon>
    </lineage>
</organism>
<keyword evidence="2" id="KW-1185">Reference proteome</keyword>